<proteinExistence type="predicted"/>
<accession>A0ABV2SPC6</accession>
<keyword evidence="2" id="KW-1185">Reference proteome</keyword>
<name>A0ABV2SPC6_9GAMM</name>
<evidence type="ECO:0000313" key="2">
    <source>
        <dbReference type="Proteomes" id="UP001549366"/>
    </source>
</evidence>
<dbReference type="EMBL" id="JBEWTB010000003">
    <property type="protein sequence ID" value="MET4759620.1"/>
    <property type="molecule type" value="Genomic_DNA"/>
</dbReference>
<evidence type="ECO:0000313" key="1">
    <source>
        <dbReference type="EMBL" id="MET4759620.1"/>
    </source>
</evidence>
<reference evidence="1 2" key="1">
    <citation type="submission" date="2024-06" db="EMBL/GenBank/DDBJ databases">
        <title>Genomic Encyclopedia of Type Strains, Phase V (KMG-V): Genome sequencing to study the core and pangenomes of soil and plant-associated prokaryotes.</title>
        <authorList>
            <person name="Whitman W."/>
        </authorList>
    </citation>
    <scope>NUCLEOTIDE SEQUENCE [LARGE SCALE GENOMIC DNA]</scope>
    <source>
        <strain evidence="1 2">NE40</strain>
    </source>
</reference>
<sequence length="71" mass="8359">MMPTLINHQELNGFKGTVSECVLMLNVNELIKTMCRLRSTDEERYSEFNSRFHALLDEYAPEEHKESEHES</sequence>
<gene>
    <name evidence="1" type="ORF">V5J35_004939</name>
</gene>
<protein>
    <submittedName>
        <fullName evidence="1">Uncharacterized protein</fullName>
    </submittedName>
</protein>
<organism evidence="1 2">
    <name type="scientific">Endozoicomonas lisbonensis</name>
    <dbReference type="NCBI Taxonomy" id="3120522"/>
    <lineage>
        <taxon>Bacteria</taxon>
        <taxon>Pseudomonadati</taxon>
        <taxon>Pseudomonadota</taxon>
        <taxon>Gammaproteobacteria</taxon>
        <taxon>Oceanospirillales</taxon>
        <taxon>Endozoicomonadaceae</taxon>
        <taxon>Endozoicomonas</taxon>
    </lineage>
</organism>
<dbReference type="Proteomes" id="UP001549366">
    <property type="component" value="Unassembled WGS sequence"/>
</dbReference>
<comment type="caution">
    <text evidence="1">The sequence shown here is derived from an EMBL/GenBank/DDBJ whole genome shotgun (WGS) entry which is preliminary data.</text>
</comment>
<dbReference type="RefSeq" id="WP_354011406.1">
    <property type="nucleotide sequence ID" value="NZ_JBEWTA010000002.1"/>
</dbReference>